<proteinExistence type="inferred from homology"/>
<feature type="domain" description="ABC transporter" evidence="12">
    <location>
        <begin position="2"/>
        <end position="242"/>
    </location>
</feature>
<keyword evidence="9" id="KW-1278">Translocase</keyword>
<dbReference type="InterPro" id="IPR027417">
    <property type="entry name" value="P-loop_NTPase"/>
</dbReference>
<protein>
    <recommendedName>
        <fullName evidence="4">Cell division ATP-binding protein FtsE</fullName>
    </recommendedName>
</protein>
<dbReference type="InterPro" id="IPR050086">
    <property type="entry name" value="MetN_ABC_transporter-like"/>
</dbReference>
<dbReference type="EMBL" id="ATGI01000039">
    <property type="protein sequence ID" value="EPF69945.1"/>
    <property type="molecule type" value="Genomic_DNA"/>
</dbReference>
<evidence type="ECO:0000256" key="9">
    <source>
        <dbReference type="ARBA" id="ARBA00022967"/>
    </source>
</evidence>
<keyword evidence="8 13" id="KW-0067">ATP-binding</keyword>
<keyword evidence="10" id="KW-0029">Amino-acid transport</keyword>
<dbReference type="Proteomes" id="UP000014568">
    <property type="component" value="Unassembled WGS sequence"/>
</dbReference>
<evidence type="ECO:0000313" key="14">
    <source>
        <dbReference type="Proteomes" id="UP000014568"/>
    </source>
</evidence>
<dbReference type="STRING" id="632955.GCA_000829675_02686"/>
<dbReference type="FunFam" id="3.40.50.300:FF:000056">
    <property type="entry name" value="Cell division ATP-binding protein FtsE"/>
    <property type="match status" value="1"/>
</dbReference>
<dbReference type="InterPro" id="IPR003439">
    <property type="entry name" value="ABC_transporter-like_ATP-bd"/>
</dbReference>
<evidence type="ECO:0000313" key="13">
    <source>
        <dbReference type="EMBL" id="EPF69945.1"/>
    </source>
</evidence>
<keyword evidence="7" id="KW-0547">Nucleotide-binding</keyword>
<evidence type="ECO:0000256" key="2">
    <source>
        <dbReference type="ARBA" id="ARBA00004417"/>
    </source>
</evidence>
<dbReference type="GO" id="GO:0006865">
    <property type="term" value="P:amino acid transport"/>
    <property type="evidence" value="ECO:0007669"/>
    <property type="project" value="UniProtKB-KW"/>
</dbReference>
<keyword evidence="14" id="KW-1185">Reference proteome</keyword>
<dbReference type="eggNOG" id="COG1135">
    <property type="taxonomic scope" value="Bacteria"/>
</dbReference>
<dbReference type="GO" id="GO:0005524">
    <property type="term" value="F:ATP binding"/>
    <property type="evidence" value="ECO:0007669"/>
    <property type="project" value="UniProtKB-KW"/>
</dbReference>
<sequence>MLKIEHLYKSYAHTTAESIPILKDINLCVPKKSIAAVLGPSGSGKSTLSKCVNLLERPSSGNIKIDDLDLTHLSEQDLRVHRRNIGTIFQSSSLLSLRTVAENVALPLRYLGVTDQNIKTRVSELLDNVGLLDRANHYPDQLSGGQKQRVGIARALALKPKILLADEATSGLDPESTTAILNLIHRLKNELELSVVLITHEMDVVRQIADQVYVLNTGEIVEQGSLHDLILNPQSIIGKQLLPLNRPQNIPTGLSLLEVRYQHHPDQHNYWMSNLSEHLQHGVQLISANIEEISGLTIARALIGIPAIKTNNAINFLNNNKILSMQEPHIPC</sequence>
<dbReference type="GO" id="GO:0016887">
    <property type="term" value="F:ATP hydrolysis activity"/>
    <property type="evidence" value="ECO:0007669"/>
    <property type="project" value="InterPro"/>
</dbReference>
<dbReference type="InterPro" id="IPR017871">
    <property type="entry name" value="ABC_transporter-like_CS"/>
</dbReference>
<accession>S3MPU1</accession>
<dbReference type="PROSITE" id="PS00211">
    <property type="entry name" value="ABC_TRANSPORTER_1"/>
    <property type="match status" value="1"/>
</dbReference>
<evidence type="ECO:0000256" key="1">
    <source>
        <dbReference type="ARBA" id="ARBA00002579"/>
    </source>
</evidence>
<evidence type="ECO:0000256" key="8">
    <source>
        <dbReference type="ARBA" id="ARBA00022840"/>
    </source>
</evidence>
<evidence type="ECO:0000256" key="4">
    <source>
        <dbReference type="ARBA" id="ARBA00020019"/>
    </source>
</evidence>
<dbReference type="PANTHER" id="PTHR43166">
    <property type="entry name" value="AMINO ACID IMPORT ATP-BINDING PROTEIN"/>
    <property type="match status" value="1"/>
</dbReference>
<dbReference type="InterPro" id="IPR003593">
    <property type="entry name" value="AAA+_ATPase"/>
</dbReference>
<dbReference type="PANTHER" id="PTHR43166:SF30">
    <property type="entry name" value="METHIONINE IMPORT ATP-BINDING PROTEIN METN"/>
    <property type="match status" value="1"/>
</dbReference>
<organism evidence="13 14">
    <name type="scientific">Acinetobacter rudis CIP 110305</name>
    <dbReference type="NCBI Taxonomy" id="421052"/>
    <lineage>
        <taxon>Bacteria</taxon>
        <taxon>Pseudomonadati</taxon>
        <taxon>Pseudomonadota</taxon>
        <taxon>Gammaproteobacteria</taxon>
        <taxon>Moraxellales</taxon>
        <taxon>Moraxellaceae</taxon>
        <taxon>Acinetobacter</taxon>
    </lineage>
</organism>
<comment type="caution">
    <text evidence="13">The sequence shown here is derived from an EMBL/GenBank/DDBJ whole genome shotgun (WGS) entry which is preliminary data.</text>
</comment>
<dbReference type="RefSeq" id="WP_016657867.1">
    <property type="nucleotide sequence ID" value="NZ_KE340355.1"/>
</dbReference>
<reference evidence="13 14" key="1">
    <citation type="submission" date="2013-06" db="EMBL/GenBank/DDBJ databases">
        <title>The Genome Sequence of Acinetobacter rudis CIP 110305.</title>
        <authorList>
            <consortium name="The Broad Institute Genome Sequencing Platform"/>
            <consortium name="The Broad Institute Genome Sequencing Center for Infectious Disease"/>
            <person name="Cerqueira G."/>
            <person name="Feldgarden M."/>
            <person name="Courvalin P."/>
            <person name="Perichon B."/>
            <person name="Grillot-Courvalin C."/>
            <person name="Clermont D."/>
            <person name="Rocha E."/>
            <person name="Yoon E.-J."/>
            <person name="Nemec A."/>
            <person name="Young S.K."/>
            <person name="Zeng Q."/>
            <person name="Gargeya S."/>
            <person name="Fitzgerald M."/>
            <person name="Abouelleil A."/>
            <person name="Alvarado L."/>
            <person name="Berlin A.M."/>
            <person name="Chapman S.B."/>
            <person name="Dewar J."/>
            <person name="Goldberg J."/>
            <person name="Griggs A."/>
            <person name="Gujja S."/>
            <person name="Hansen M."/>
            <person name="Howarth C."/>
            <person name="Imamovic A."/>
            <person name="Larimer J."/>
            <person name="McCowan C."/>
            <person name="Murphy C."/>
            <person name="Pearson M."/>
            <person name="Priest M."/>
            <person name="Roberts A."/>
            <person name="Saif S."/>
            <person name="Shea T."/>
            <person name="Sykes S."/>
            <person name="Wortman J."/>
            <person name="Nusbaum C."/>
            <person name="Birren B."/>
        </authorList>
    </citation>
    <scope>NUCLEOTIDE SEQUENCE [LARGE SCALE GENOMIC DNA]</scope>
    <source>
        <strain evidence="13 14">CIP 110305</strain>
    </source>
</reference>
<dbReference type="Gene3D" id="3.40.50.300">
    <property type="entry name" value="P-loop containing nucleotide triphosphate hydrolases"/>
    <property type="match status" value="1"/>
</dbReference>
<dbReference type="SUPFAM" id="SSF52540">
    <property type="entry name" value="P-loop containing nucleoside triphosphate hydrolases"/>
    <property type="match status" value="1"/>
</dbReference>
<dbReference type="OrthoDB" id="3190580at2"/>
<keyword evidence="6" id="KW-1003">Cell membrane</keyword>
<dbReference type="HOGENOM" id="CLU_000604_1_3_6"/>
<evidence type="ECO:0000259" key="12">
    <source>
        <dbReference type="PROSITE" id="PS50893"/>
    </source>
</evidence>
<dbReference type="AlphaFoldDB" id="S3MPU1"/>
<dbReference type="Pfam" id="PF00005">
    <property type="entry name" value="ABC_tran"/>
    <property type="match status" value="1"/>
</dbReference>
<dbReference type="SMART" id="SM00382">
    <property type="entry name" value="AAA"/>
    <property type="match status" value="1"/>
</dbReference>
<dbReference type="GO" id="GO:0005886">
    <property type="term" value="C:plasma membrane"/>
    <property type="evidence" value="ECO:0007669"/>
    <property type="project" value="UniProtKB-SubCell"/>
</dbReference>
<keyword evidence="11" id="KW-0472">Membrane</keyword>
<evidence type="ECO:0000256" key="11">
    <source>
        <dbReference type="ARBA" id="ARBA00023136"/>
    </source>
</evidence>
<evidence type="ECO:0000256" key="10">
    <source>
        <dbReference type="ARBA" id="ARBA00022970"/>
    </source>
</evidence>
<evidence type="ECO:0000256" key="7">
    <source>
        <dbReference type="ARBA" id="ARBA00022741"/>
    </source>
</evidence>
<gene>
    <name evidence="13" type="ORF">F945_03508</name>
</gene>
<comment type="similarity">
    <text evidence="3">Belongs to the ABC transporter superfamily.</text>
</comment>
<evidence type="ECO:0000256" key="5">
    <source>
        <dbReference type="ARBA" id="ARBA00022448"/>
    </source>
</evidence>
<keyword evidence="5" id="KW-0813">Transport</keyword>
<comment type="function">
    <text evidence="1">Part of the ABC transporter FtsEX involved in cellular division. Important for assembly or stability of the septal ring.</text>
</comment>
<dbReference type="PATRIC" id="fig|421052.3.peg.3439"/>
<dbReference type="PROSITE" id="PS50893">
    <property type="entry name" value="ABC_TRANSPORTER_2"/>
    <property type="match status" value="1"/>
</dbReference>
<evidence type="ECO:0000256" key="3">
    <source>
        <dbReference type="ARBA" id="ARBA00005417"/>
    </source>
</evidence>
<evidence type="ECO:0000256" key="6">
    <source>
        <dbReference type="ARBA" id="ARBA00022475"/>
    </source>
</evidence>
<comment type="subcellular location">
    <subcellularLocation>
        <location evidence="2">Cell inner membrane</location>
        <topology evidence="2">Peripheral membrane protein</topology>
    </subcellularLocation>
</comment>
<name>S3MPU1_9GAMM</name>